<dbReference type="EMBL" id="RXFQ01000011">
    <property type="protein sequence ID" value="RSZ33500.1"/>
    <property type="molecule type" value="Genomic_DNA"/>
</dbReference>
<dbReference type="Proteomes" id="UP000271137">
    <property type="component" value="Unassembled WGS sequence"/>
</dbReference>
<keyword evidence="2" id="KW-1185">Reference proteome</keyword>
<gene>
    <name evidence="1" type="ORF">EJO66_20155</name>
</gene>
<name>A0ABY0A4B7_9BURK</name>
<evidence type="ECO:0000313" key="1">
    <source>
        <dbReference type="EMBL" id="RSZ33500.1"/>
    </source>
</evidence>
<organism evidence="1 2">
    <name type="scientific">Variovorax beijingensis</name>
    <dbReference type="NCBI Taxonomy" id="2496117"/>
    <lineage>
        <taxon>Bacteria</taxon>
        <taxon>Pseudomonadati</taxon>
        <taxon>Pseudomonadota</taxon>
        <taxon>Betaproteobacteria</taxon>
        <taxon>Burkholderiales</taxon>
        <taxon>Comamonadaceae</taxon>
        <taxon>Variovorax</taxon>
    </lineage>
</organism>
<evidence type="ECO:0008006" key="3">
    <source>
        <dbReference type="Google" id="ProtNLM"/>
    </source>
</evidence>
<accession>A0ABY0A4B7</accession>
<protein>
    <recommendedName>
        <fullName evidence="3">3-deoxy-D-arabino-heptulosonate 7-phosphate synthase</fullName>
    </recommendedName>
</protein>
<dbReference type="RefSeq" id="WP_125965893.1">
    <property type="nucleotide sequence ID" value="NZ_RXFQ01000011.1"/>
</dbReference>
<evidence type="ECO:0000313" key="2">
    <source>
        <dbReference type="Proteomes" id="UP000271137"/>
    </source>
</evidence>
<comment type="caution">
    <text evidence="1">The sequence shown here is derived from an EMBL/GenBank/DDBJ whole genome shotgun (WGS) entry which is preliminary data.</text>
</comment>
<proteinExistence type="predicted"/>
<reference evidence="1 2" key="1">
    <citation type="submission" date="2018-12" db="EMBL/GenBank/DDBJ databases">
        <title>The genome sequences of strain 502.</title>
        <authorList>
            <person name="Gao J."/>
            <person name="Sun J."/>
        </authorList>
    </citation>
    <scope>NUCLEOTIDE SEQUENCE [LARGE SCALE GENOMIC DNA]</scope>
    <source>
        <strain evidence="1 2">502</strain>
    </source>
</reference>
<sequence>MDLQPHHLDALLLAALRTAPRRYRLPPLPADAEAAVAGGTEATLAFAMEAARIEKASPAALPGHDGIQALFTRALAQLIREALAPERGDPAFQAAMLQAQDAQVHEHVQLSRQRAADRRTLRMAVDAIAHPGKLRREAAGAARDALGRLHGLAAAGAWTELAQAIGRLLAQELPGAGNFRAPLEAIQSSPALQRLARGSELLRLESVQRYQALCERRGPLAGSDAAAAEGRASAQQGRIAEHAAVEAFRKIAGMLNRHRKGATTYRVARGLRTPRGFPGEARKAKEEWDAAIVRGDACGEADGGADLVLLAETKASPAAATSDFPRLLRGLRRLAQARAEAVYAFASADGEQRIAGASLQGMRPIRRLLPPHVIYCCSAPPEALPQPLGAATKAVLLAEPASLAFAQQLARGEAPSHAALAPVWHALATAPRLQAALHQYETAQKARAAMLHPDDLLASLAHCLQRSYSS</sequence>